<dbReference type="InterPro" id="IPR036691">
    <property type="entry name" value="Endo/exonu/phosph_ase_sf"/>
</dbReference>
<dbReference type="SUPFAM" id="SSF56219">
    <property type="entry name" value="DNase I-like"/>
    <property type="match status" value="1"/>
</dbReference>
<dbReference type="InterPro" id="IPR039040">
    <property type="entry name" value="NAB_fam"/>
</dbReference>
<reference evidence="4" key="1">
    <citation type="submission" date="2017-02" db="UniProtKB">
        <authorList>
            <consortium name="WormBaseParasite"/>
        </authorList>
    </citation>
    <scope>IDENTIFICATION</scope>
</reference>
<reference evidence="2 3" key="2">
    <citation type="submission" date="2018-11" db="EMBL/GenBank/DDBJ databases">
        <authorList>
            <consortium name="Pathogen Informatics"/>
        </authorList>
    </citation>
    <scope>NUCLEOTIDE SEQUENCE [LARGE SCALE GENOMIC DNA]</scope>
</reference>
<dbReference type="GO" id="GO:0006355">
    <property type="term" value="P:regulation of DNA-templated transcription"/>
    <property type="evidence" value="ECO:0007669"/>
    <property type="project" value="InterPro"/>
</dbReference>
<protein>
    <submittedName>
        <fullName evidence="4">NGFI-A-binding protein homolog (inferred by orthology to a D. melanogaster protein)</fullName>
    </submittedName>
</protein>
<accession>A0A0N4YTP8</accession>
<dbReference type="PANTHER" id="PTHR12623:SF10">
    <property type="entry name" value="NGFI-A-BINDING PROTEIN HOMOLOG"/>
    <property type="match status" value="1"/>
</dbReference>
<dbReference type="InterPro" id="IPR006988">
    <property type="entry name" value="Nab_N"/>
</dbReference>
<dbReference type="Pfam" id="PF04904">
    <property type="entry name" value="SAM_NCD1"/>
    <property type="match status" value="1"/>
</dbReference>
<evidence type="ECO:0000313" key="4">
    <source>
        <dbReference type="WBParaSite" id="NBR_0002062001-mRNA-1"/>
    </source>
</evidence>
<organism evidence="4">
    <name type="scientific">Nippostrongylus brasiliensis</name>
    <name type="common">Rat hookworm</name>
    <dbReference type="NCBI Taxonomy" id="27835"/>
    <lineage>
        <taxon>Eukaryota</taxon>
        <taxon>Metazoa</taxon>
        <taxon>Ecdysozoa</taxon>
        <taxon>Nematoda</taxon>
        <taxon>Chromadorea</taxon>
        <taxon>Rhabditida</taxon>
        <taxon>Rhabditina</taxon>
        <taxon>Rhabditomorpha</taxon>
        <taxon>Strongyloidea</taxon>
        <taxon>Heligmosomidae</taxon>
        <taxon>Nippostrongylus</taxon>
    </lineage>
</organism>
<evidence type="ECO:0000313" key="3">
    <source>
        <dbReference type="Proteomes" id="UP000271162"/>
    </source>
</evidence>
<dbReference type="AlphaFoldDB" id="A0A0N4YTP8"/>
<feature type="domain" description="Nab N-terminal" evidence="1">
    <location>
        <begin position="232"/>
        <end position="286"/>
    </location>
</feature>
<sequence>MRGLPRHERPRLKKLVRIGTLNVGTLTGKAREFADLMRRKNIQVLCLQETRWEGEKAKEIGDILTIAGDLNGHVGEERRGMERVHGGHGIGTRNDDGERIVDLANAHDPAICNTFFAKWESQKVIYSSGGRKTEIDYILIFSKTVKLRIFSATNEFLVVTIAVKCRFEKRYQKRVAAVKGGEHCEDEYLRLLLTLTLKGAGPLFFMNLRVKIDTVTHVEDALERFRKKLTDFIAAKCGDDINQIMQCDEGEFLEIMSLVGMLSKPLHVRRLQRALTEFSKDQTTFNLAAIQHIGPPPVSPYALGGPDMSFLMPGRISFLSLLSEKSVFDLLT</sequence>
<dbReference type="GO" id="GO:0003712">
    <property type="term" value="F:transcription coregulator activity"/>
    <property type="evidence" value="ECO:0007669"/>
    <property type="project" value="InterPro"/>
</dbReference>
<keyword evidence="3" id="KW-1185">Reference proteome</keyword>
<evidence type="ECO:0000259" key="1">
    <source>
        <dbReference type="Pfam" id="PF04904"/>
    </source>
</evidence>
<proteinExistence type="predicted"/>
<dbReference type="EMBL" id="UYSL01025332">
    <property type="protein sequence ID" value="VDL84358.1"/>
    <property type="molecule type" value="Genomic_DNA"/>
</dbReference>
<dbReference type="Gene3D" id="3.60.10.10">
    <property type="entry name" value="Endonuclease/exonuclease/phosphatase"/>
    <property type="match status" value="2"/>
</dbReference>
<dbReference type="Proteomes" id="UP000271162">
    <property type="component" value="Unassembled WGS sequence"/>
</dbReference>
<dbReference type="PANTHER" id="PTHR12623">
    <property type="entry name" value="NGFI-A BINDING PROTEIN"/>
    <property type="match status" value="1"/>
</dbReference>
<name>A0A0N4YTP8_NIPBR</name>
<evidence type="ECO:0000313" key="2">
    <source>
        <dbReference type="EMBL" id="VDL84358.1"/>
    </source>
</evidence>
<gene>
    <name evidence="2" type="ORF">NBR_LOCUS20621</name>
</gene>
<dbReference type="STRING" id="27835.A0A0N4YTP8"/>
<dbReference type="WBParaSite" id="NBR_0002062001-mRNA-1">
    <property type="protein sequence ID" value="NBR_0002062001-mRNA-1"/>
    <property type="gene ID" value="NBR_0002062001"/>
</dbReference>
<dbReference type="GO" id="GO:0005634">
    <property type="term" value="C:nucleus"/>
    <property type="evidence" value="ECO:0007669"/>
    <property type="project" value="InterPro"/>
</dbReference>